<dbReference type="InterPro" id="IPR008266">
    <property type="entry name" value="Tyr_kinase_AS"/>
</dbReference>
<evidence type="ECO:0000313" key="9">
    <source>
        <dbReference type="EMBL" id="KPJ16789.1"/>
    </source>
</evidence>
<sequence>MGDDTPEERQNNELVVLKSIYGESVVEVGDEEESWNGEEQVSADWRPLHVALALLPLHDSAGAHCSLTLTFKCCRRYPDKPPKISVRSVRGLSLENMNKLLQELDQMAAEMCGEVMIYQLASHTQQFLHEHNKPMLSFYEQMVKEKTQLEEMRQRDLQIKEHEEARQMRAALLRRQETLDADVADSSERDAEDAGGEEGARTDFRLLCYEERAGAEWGGAGEAECAGGECACAPRTLRPVRFAAANTKMYLGHCLGHSRLGSAHLALEESGAPALVRRWQLPAAADVRRRERQLAALQREAAAVRALRCPALEPYRAVQVQSGARTQLYAARRLLAGGSLRRFAAASRLYLGAADSLRLVRRVGRALLAALAALHEAGVLHGDVRARNLYLDPDGEVRLVGAAVDARLLELMRGDDSCDRCAAHDERSLWPAARLAAHPFLQPGPPRTPPPSHVQDPAAETETEVEERGAKEEREEESEAGGELRALGVLASGASRLSLDFEVLSWIGKGGFGDVVKVRNKLDCGVYAIKRIQLNPRDVALNRKIMREVKLLSRLSHEHVVRYYNAWVESSVSPRAGRPPPPPRLEWSLSGAPPAAAARPTPTPTPTPTLTPTKIPTSKTTAPAPGL</sequence>
<dbReference type="GO" id="GO:0009893">
    <property type="term" value="P:positive regulation of metabolic process"/>
    <property type="evidence" value="ECO:0007669"/>
    <property type="project" value="UniProtKB-ARBA"/>
</dbReference>
<dbReference type="GO" id="GO:0005829">
    <property type="term" value="C:cytosol"/>
    <property type="evidence" value="ECO:0007669"/>
    <property type="project" value="TreeGrafter"/>
</dbReference>
<dbReference type="GO" id="GO:0005634">
    <property type="term" value="C:nucleus"/>
    <property type="evidence" value="ECO:0007669"/>
    <property type="project" value="TreeGrafter"/>
</dbReference>
<feature type="compositionally biased region" description="Low complexity" evidence="6">
    <location>
        <begin position="610"/>
        <end position="627"/>
    </location>
</feature>
<gene>
    <name evidence="9" type="ORF">RR48_13645</name>
</gene>
<dbReference type="InterPro" id="IPR006575">
    <property type="entry name" value="RWD_dom"/>
</dbReference>
<dbReference type="SUPFAM" id="SSF54495">
    <property type="entry name" value="UBC-like"/>
    <property type="match status" value="1"/>
</dbReference>
<protein>
    <submittedName>
        <fullName evidence="9">Eukaryotic translation initiation factor 2-alpha kinase 4</fullName>
    </submittedName>
</protein>
<dbReference type="GO" id="GO:0004694">
    <property type="term" value="F:eukaryotic translation initiation factor 2alpha kinase activity"/>
    <property type="evidence" value="ECO:0007669"/>
    <property type="project" value="TreeGrafter"/>
</dbReference>
<evidence type="ECO:0000256" key="4">
    <source>
        <dbReference type="ARBA" id="ARBA00022840"/>
    </source>
</evidence>
<dbReference type="GO" id="GO:1990625">
    <property type="term" value="P:negative regulation of cytoplasmic translational initiation in response to stress"/>
    <property type="evidence" value="ECO:0007669"/>
    <property type="project" value="TreeGrafter"/>
</dbReference>
<dbReference type="FunFam" id="3.10.110.10:FF:000050">
    <property type="entry name" value="eIF-2-alpha kinase GCN2"/>
    <property type="match status" value="1"/>
</dbReference>
<dbReference type="Gene3D" id="3.10.110.10">
    <property type="entry name" value="Ubiquitin Conjugating Enzyme"/>
    <property type="match status" value="1"/>
</dbReference>
<dbReference type="PROSITE" id="PS50011">
    <property type="entry name" value="PROTEIN_KINASE_DOM"/>
    <property type="match status" value="1"/>
</dbReference>
<evidence type="ECO:0000256" key="5">
    <source>
        <dbReference type="PROSITE-ProRule" id="PRU10141"/>
    </source>
</evidence>
<dbReference type="EMBL" id="KQ460205">
    <property type="protein sequence ID" value="KPJ16789.1"/>
    <property type="molecule type" value="Genomic_DNA"/>
</dbReference>
<keyword evidence="1" id="KW-0808">Transferase</keyword>
<dbReference type="PROSITE" id="PS50908">
    <property type="entry name" value="RWD"/>
    <property type="match status" value="1"/>
</dbReference>
<keyword evidence="2 5" id="KW-0547">Nucleotide-binding</keyword>
<dbReference type="InterPro" id="IPR000719">
    <property type="entry name" value="Prot_kinase_dom"/>
</dbReference>
<reference evidence="9 10" key="1">
    <citation type="journal article" date="2015" name="Nat. Commun.">
        <title>Outbred genome sequencing and CRISPR/Cas9 gene editing in butterflies.</title>
        <authorList>
            <person name="Li X."/>
            <person name="Fan D."/>
            <person name="Zhang W."/>
            <person name="Liu G."/>
            <person name="Zhang L."/>
            <person name="Zhao L."/>
            <person name="Fang X."/>
            <person name="Chen L."/>
            <person name="Dong Y."/>
            <person name="Chen Y."/>
            <person name="Ding Y."/>
            <person name="Zhao R."/>
            <person name="Feng M."/>
            <person name="Zhu Y."/>
            <person name="Feng Y."/>
            <person name="Jiang X."/>
            <person name="Zhu D."/>
            <person name="Xiang H."/>
            <person name="Feng X."/>
            <person name="Li S."/>
            <person name="Wang J."/>
            <person name="Zhang G."/>
            <person name="Kronforst M.R."/>
            <person name="Wang W."/>
        </authorList>
    </citation>
    <scope>NUCLEOTIDE SEQUENCE [LARGE SCALE GENOMIC DNA]</scope>
    <source>
        <strain evidence="9">Ya'a_city_454_Pm</strain>
        <tissue evidence="9">Whole body</tissue>
    </source>
</reference>
<dbReference type="InterPro" id="IPR011009">
    <property type="entry name" value="Kinase-like_dom_sf"/>
</dbReference>
<feature type="domain" description="RWD" evidence="8">
    <location>
        <begin position="12"/>
        <end position="131"/>
    </location>
</feature>
<keyword evidence="4 5" id="KW-0067">ATP-binding</keyword>
<dbReference type="InParanoid" id="A0A194RH73"/>
<dbReference type="AlphaFoldDB" id="A0A194RH73"/>
<dbReference type="InterPro" id="IPR016135">
    <property type="entry name" value="UBQ-conjugating_enzyme/RWD"/>
</dbReference>
<evidence type="ECO:0000256" key="2">
    <source>
        <dbReference type="ARBA" id="ARBA00022741"/>
    </source>
</evidence>
<evidence type="ECO:0000313" key="10">
    <source>
        <dbReference type="Proteomes" id="UP000053240"/>
    </source>
</evidence>
<dbReference type="PANTHER" id="PTHR11042:SF136">
    <property type="entry name" value="EIF-2-ALPHA KINASE GCN2"/>
    <property type="match status" value="1"/>
</dbReference>
<keyword evidence="9" id="KW-0396">Initiation factor</keyword>
<proteinExistence type="predicted"/>
<dbReference type="GO" id="GO:0003743">
    <property type="term" value="F:translation initiation factor activity"/>
    <property type="evidence" value="ECO:0007669"/>
    <property type="project" value="UniProtKB-KW"/>
</dbReference>
<feature type="compositionally biased region" description="Acidic residues" evidence="6">
    <location>
        <begin position="179"/>
        <end position="196"/>
    </location>
</feature>
<dbReference type="SMART" id="SM00591">
    <property type="entry name" value="RWD"/>
    <property type="match status" value="1"/>
</dbReference>
<evidence type="ECO:0000259" key="8">
    <source>
        <dbReference type="PROSITE" id="PS50908"/>
    </source>
</evidence>
<evidence type="ECO:0000256" key="1">
    <source>
        <dbReference type="ARBA" id="ARBA00022679"/>
    </source>
</evidence>
<dbReference type="GO" id="GO:0005524">
    <property type="term" value="F:ATP binding"/>
    <property type="evidence" value="ECO:0007669"/>
    <property type="project" value="UniProtKB-UniRule"/>
</dbReference>
<feature type="region of interest" description="Disordered" evidence="6">
    <location>
        <begin position="179"/>
        <end position="198"/>
    </location>
</feature>
<feature type="region of interest" description="Disordered" evidence="6">
    <location>
        <begin position="439"/>
        <end position="483"/>
    </location>
</feature>
<dbReference type="CDD" id="cd23823">
    <property type="entry name" value="RWD_GCN2"/>
    <property type="match status" value="1"/>
</dbReference>
<evidence type="ECO:0000256" key="3">
    <source>
        <dbReference type="ARBA" id="ARBA00022777"/>
    </source>
</evidence>
<dbReference type="PANTHER" id="PTHR11042">
    <property type="entry name" value="EUKARYOTIC TRANSLATION INITIATION FACTOR 2-ALPHA KINASE EIF2-ALPHA KINASE -RELATED"/>
    <property type="match status" value="1"/>
</dbReference>
<keyword evidence="10" id="KW-1185">Reference proteome</keyword>
<dbReference type="Gene3D" id="3.30.200.20">
    <property type="entry name" value="Phosphorylase Kinase, domain 1"/>
    <property type="match status" value="1"/>
</dbReference>
<evidence type="ECO:0000259" key="7">
    <source>
        <dbReference type="PROSITE" id="PS50011"/>
    </source>
</evidence>
<keyword evidence="9" id="KW-0648">Protein biosynthesis</keyword>
<feature type="compositionally biased region" description="Pro residues" evidence="6">
    <location>
        <begin position="442"/>
        <end position="452"/>
    </location>
</feature>
<dbReference type="InterPro" id="IPR050339">
    <property type="entry name" value="CC_SR_Kinase"/>
</dbReference>
<dbReference type="PROSITE" id="PS00107">
    <property type="entry name" value="PROTEIN_KINASE_ATP"/>
    <property type="match status" value="1"/>
</dbReference>
<dbReference type="Pfam" id="PF00069">
    <property type="entry name" value="Pkinase"/>
    <property type="match status" value="1"/>
</dbReference>
<name>A0A194RH73_PAPMA</name>
<accession>A0A194RH73</accession>
<dbReference type="STRING" id="76193.A0A194RH73"/>
<organism evidence="9 10">
    <name type="scientific">Papilio machaon</name>
    <name type="common">Old World swallowtail butterfly</name>
    <dbReference type="NCBI Taxonomy" id="76193"/>
    <lineage>
        <taxon>Eukaryota</taxon>
        <taxon>Metazoa</taxon>
        <taxon>Ecdysozoa</taxon>
        <taxon>Arthropoda</taxon>
        <taxon>Hexapoda</taxon>
        <taxon>Insecta</taxon>
        <taxon>Pterygota</taxon>
        <taxon>Neoptera</taxon>
        <taxon>Endopterygota</taxon>
        <taxon>Lepidoptera</taxon>
        <taxon>Glossata</taxon>
        <taxon>Ditrysia</taxon>
        <taxon>Papilionoidea</taxon>
        <taxon>Papilionidae</taxon>
        <taxon>Papilioninae</taxon>
        <taxon>Papilio</taxon>
    </lineage>
</organism>
<feature type="region of interest" description="Disordered" evidence="6">
    <location>
        <begin position="572"/>
        <end position="627"/>
    </location>
</feature>
<keyword evidence="3 9" id="KW-0418">Kinase</keyword>
<dbReference type="SUPFAM" id="SSF56112">
    <property type="entry name" value="Protein kinase-like (PK-like)"/>
    <property type="match status" value="2"/>
</dbReference>
<dbReference type="Proteomes" id="UP000053240">
    <property type="component" value="Unassembled WGS sequence"/>
</dbReference>
<dbReference type="PROSITE" id="PS00109">
    <property type="entry name" value="PROTEIN_KINASE_TYR"/>
    <property type="match status" value="1"/>
</dbReference>
<feature type="binding site" evidence="5">
    <location>
        <position position="530"/>
    </location>
    <ligand>
        <name>ATP</name>
        <dbReference type="ChEBI" id="CHEBI:30616"/>
    </ligand>
</feature>
<dbReference type="InterPro" id="IPR017441">
    <property type="entry name" value="Protein_kinase_ATP_BS"/>
</dbReference>
<feature type="domain" description="Protein kinase" evidence="7">
    <location>
        <begin position="501"/>
        <end position="627"/>
    </location>
</feature>
<dbReference type="Gene3D" id="1.10.510.10">
    <property type="entry name" value="Transferase(Phosphotransferase) domain 1"/>
    <property type="match status" value="1"/>
</dbReference>
<dbReference type="Pfam" id="PF05773">
    <property type="entry name" value="RWD"/>
    <property type="match status" value="1"/>
</dbReference>
<evidence type="ECO:0000256" key="6">
    <source>
        <dbReference type="SAM" id="MobiDB-lite"/>
    </source>
</evidence>